<dbReference type="RefSeq" id="WP_093026818.1">
    <property type="nucleotide sequence ID" value="NZ_FMZV01000001.1"/>
</dbReference>
<dbReference type="InterPro" id="IPR001753">
    <property type="entry name" value="Enoyl-CoA_hydra/iso"/>
</dbReference>
<dbReference type="PANTHER" id="PTHR11941">
    <property type="entry name" value="ENOYL-COA HYDRATASE-RELATED"/>
    <property type="match status" value="1"/>
</dbReference>
<proteinExistence type="inferred from homology"/>
<organism evidence="3 4">
    <name type="scientific">Ruegeria marina</name>
    <dbReference type="NCBI Taxonomy" id="639004"/>
    <lineage>
        <taxon>Bacteria</taxon>
        <taxon>Pseudomonadati</taxon>
        <taxon>Pseudomonadota</taxon>
        <taxon>Alphaproteobacteria</taxon>
        <taxon>Rhodobacterales</taxon>
        <taxon>Roseobacteraceae</taxon>
        <taxon>Ruegeria</taxon>
    </lineage>
</organism>
<dbReference type="InterPro" id="IPR029045">
    <property type="entry name" value="ClpP/crotonase-like_dom_sf"/>
</dbReference>
<dbReference type="EMBL" id="FMZV01000001">
    <property type="protein sequence ID" value="SDC08294.1"/>
    <property type="molecule type" value="Genomic_DNA"/>
</dbReference>
<dbReference type="Gene3D" id="3.90.226.10">
    <property type="entry name" value="2-enoyl-CoA Hydratase, Chain A, domain 1"/>
    <property type="match status" value="1"/>
</dbReference>
<dbReference type="OrthoDB" id="9795613at2"/>
<protein>
    <submittedName>
        <fullName evidence="3">Enoyl-CoA hydratase</fullName>
    </submittedName>
</protein>
<evidence type="ECO:0000256" key="2">
    <source>
        <dbReference type="ARBA" id="ARBA00023239"/>
    </source>
</evidence>
<sequence length="274" mass="29186">MTSRAVETKSPLVLCSVTDHVATITLNNPEKRNAMSGDMTEALADLLLTMELDSDVRVLVLTGAGGAFCAGGDITSMGGALAGDGEPDTDAMIRRLRHAQEVVALRLYNLGKPTIAALPGAAAGAGMSLALACDLRVCAESGFLLPAFGAIGLSGDFGGSWLLSQLAGPSRAKEIYFTNRRIVAAEALALGLANRVVADTDLEHEALKLAREIASFAPMALRYMKENHNRARTADLRTSMEMEADRMIRTLLSADHIEGARAFLEKRKPEFKGR</sequence>
<gene>
    <name evidence="3" type="ORF">SAMN04488239_101173</name>
</gene>
<keyword evidence="4" id="KW-1185">Reference proteome</keyword>
<dbReference type="GO" id="GO:0016829">
    <property type="term" value="F:lyase activity"/>
    <property type="evidence" value="ECO:0007669"/>
    <property type="project" value="UniProtKB-KW"/>
</dbReference>
<reference evidence="4" key="1">
    <citation type="submission" date="2016-10" db="EMBL/GenBank/DDBJ databases">
        <authorList>
            <person name="Varghese N."/>
            <person name="Submissions S."/>
        </authorList>
    </citation>
    <scope>NUCLEOTIDE SEQUENCE [LARGE SCALE GENOMIC DNA]</scope>
    <source>
        <strain evidence="4">CGMCC 1.9108</strain>
    </source>
</reference>
<evidence type="ECO:0000256" key="1">
    <source>
        <dbReference type="ARBA" id="ARBA00005254"/>
    </source>
</evidence>
<keyword evidence="2" id="KW-0456">Lyase</keyword>
<comment type="similarity">
    <text evidence="1">Belongs to the enoyl-CoA hydratase/isomerase family.</text>
</comment>
<dbReference type="Gene3D" id="1.10.12.10">
    <property type="entry name" value="Lyase 2-enoyl-coa Hydratase, Chain A, domain 2"/>
    <property type="match status" value="1"/>
</dbReference>
<dbReference type="InterPro" id="IPR014748">
    <property type="entry name" value="Enoyl-CoA_hydra_C"/>
</dbReference>
<dbReference type="Pfam" id="PF00378">
    <property type="entry name" value="ECH_1"/>
    <property type="match status" value="1"/>
</dbReference>
<name>A0A1G6IP89_9RHOB</name>
<dbReference type="SUPFAM" id="SSF52096">
    <property type="entry name" value="ClpP/crotonase"/>
    <property type="match status" value="1"/>
</dbReference>
<dbReference type="Proteomes" id="UP000199628">
    <property type="component" value="Unassembled WGS sequence"/>
</dbReference>
<dbReference type="CDD" id="cd06558">
    <property type="entry name" value="crotonase-like"/>
    <property type="match status" value="1"/>
</dbReference>
<dbReference type="STRING" id="639004.SAMN04488239_101173"/>
<dbReference type="GO" id="GO:0006635">
    <property type="term" value="P:fatty acid beta-oxidation"/>
    <property type="evidence" value="ECO:0007669"/>
    <property type="project" value="TreeGrafter"/>
</dbReference>
<evidence type="ECO:0000313" key="3">
    <source>
        <dbReference type="EMBL" id="SDC08294.1"/>
    </source>
</evidence>
<evidence type="ECO:0000313" key="4">
    <source>
        <dbReference type="Proteomes" id="UP000199628"/>
    </source>
</evidence>
<dbReference type="AlphaFoldDB" id="A0A1G6IP89"/>
<accession>A0A1G6IP89</accession>
<dbReference type="PANTHER" id="PTHR11941:SF133">
    <property type="entry name" value="1,2-EPOXYPHENYLACETYL-COA ISOMERASE"/>
    <property type="match status" value="1"/>
</dbReference>